<organism evidence="1">
    <name type="scientific">Arundo donax</name>
    <name type="common">Giant reed</name>
    <name type="synonym">Donax arundinaceus</name>
    <dbReference type="NCBI Taxonomy" id="35708"/>
    <lineage>
        <taxon>Eukaryota</taxon>
        <taxon>Viridiplantae</taxon>
        <taxon>Streptophyta</taxon>
        <taxon>Embryophyta</taxon>
        <taxon>Tracheophyta</taxon>
        <taxon>Spermatophyta</taxon>
        <taxon>Magnoliopsida</taxon>
        <taxon>Liliopsida</taxon>
        <taxon>Poales</taxon>
        <taxon>Poaceae</taxon>
        <taxon>PACMAD clade</taxon>
        <taxon>Arundinoideae</taxon>
        <taxon>Arundineae</taxon>
        <taxon>Arundo</taxon>
    </lineage>
</organism>
<protein>
    <submittedName>
        <fullName evidence="1">Uncharacterized protein</fullName>
    </submittedName>
</protein>
<dbReference type="AlphaFoldDB" id="A0A0A8YZ63"/>
<reference evidence="1" key="2">
    <citation type="journal article" date="2015" name="Data Brief">
        <title>Shoot transcriptome of the giant reed, Arundo donax.</title>
        <authorList>
            <person name="Barrero R.A."/>
            <person name="Guerrero F.D."/>
            <person name="Moolhuijzen P."/>
            <person name="Goolsby J.A."/>
            <person name="Tidwell J."/>
            <person name="Bellgard S.E."/>
            <person name="Bellgard M.I."/>
        </authorList>
    </citation>
    <scope>NUCLEOTIDE SEQUENCE</scope>
    <source>
        <tissue evidence="1">Shoot tissue taken approximately 20 cm above the soil surface</tissue>
    </source>
</reference>
<proteinExistence type="predicted"/>
<dbReference type="EMBL" id="GBRH01269998">
    <property type="protein sequence ID" value="JAD27897.1"/>
    <property type="molecule type" value="Transcribed_RNA"/>
</dbReference>
<accession>A0A0A8YZ63</accession>
<reference evidence="1" key="1">
    <citation type="submission" date="2014-09" db="EMBL/GenBank/DDBJ databases">
        <authorList>
            <person name="Magalhaes I.L.F."/>
            <person name="Oliveira U."/>
            <person name="Santos F.R."/>
            <person name="Vidigal T.H.D.A."/>
            <person name="Brescovit A.D."/>
            <person name="Santos A.J."/>
        </authorList>
    </citation>
    <scope>NUCLEOTIDE SEQUENCE</scope>
    <source>
        <tissue evidence="1">Shoot tissue taken approximately 20 cm above the soil surface</tissue>
    </source>
</reference>
<sequence>MGSSVVMIQRLTHTQGSIIFVYLLPFSNQADSV</sequence>
<evidence type="ECO:0000313" key="1">
    <source>
        <dbReference type="EMBL" id="JAD27897.1"/>
    </source>
</evidence>
<name>A0A0A8YZ63_ARUDO</name>